<sequence>MEKIESFNNNCTLVAVKAVMNGTKTDDEILAAFRGRGYEDNQGMTHSKWTGAARDLGLSLRSVALPRRGYKWVSYTSWHGEEWERRVRVKYTLKEFCEAHPRGVFLVSVPGHAFVVVHGQVWDPNCVHQTMARHVEAVKEVLNPPLNEICHDGKIRSLRTGRVGSKSFQRRWSAVAYIQEHGPQTGETLVRETEYTQADFEFDKKRGNLRYETA</sequence>
<dbReference type="EMBL" id="AY576273">
    <property type="protein sequence ID" value="AAT69521.1"/>
    <property type="molecule type" value="Genomic_DNA"/>
</dbReference>
<keyword evidence="2" id="KW-1185">Reference proteome</keyword>
<reference evidence="1 2" key="1">
    <citation type="journal article" date="2005" name="Appl. Environ. Microbiol.">
        <title>Genomic analysis of bacteriophage PhiJL001: insights into its interaction with a sponge-associated alpha-proteobacterium.</title>
        <authorList>
            <person name="Lohr J.E."/>
            <person name="Chen F."/>
            <person name="Hill R.T."/>
        </authorList>
    </citation>
    <scope>NUCLEOTIDE SEQUENCE</scope>
</reference>
<gene>
    <name evidence="1" type="ORF">JL001p45</name>
</gene>
<proteinExistence type="predicted"/>
<dbReference type="GeneID" id="3342393"/>
<protein>
    <submittedName>
        <fullName evidence="1">Gp45</fullName>
    </submittedName>
</protein>
<evidence type="ECO:0000313" key="1">
    <source>
        <dbReference type="EMBL" id="AAT69521.1"/>
    </source>
</evidence>
<evidence type="ECO:0000313" key="2">
    <source>
        <dbReference type="Proteomes" id="UP000000993"/>
    </source>
</evidence>
<accession>Q5DN60</accession>
<dbReference type="KEGG" id="vg:3342393"/>
<dbReference type="Proteomes" id="UP000000993">
    <property type="component" value="Segment"/>
</dbReference>
<dbReference type="RefSeq" id="YP_223969.1">
    <property type="nucleotide sequence ID" value="NC_006938.1"/>
</dbReference>
<organism evidence="1 2">
    <name type="scientific">Alphaproteobacteria phage PhiJL001</name>
    <dbReference type="NCBI Taxonomy" id="2681607"/>
    <lineage>
        <taxon>Viruses</taxon>
        <taxon>Duplodnaviria</taxon>
        <taxon>Heunggongvirae</taxon>
        <taxon>Uroviricota</taxon>
        <taxon>Caudoviricetes</taxon>
        <taxon>Mesyanzhinovviridae</taxon>
        <taxon>Keylargovirus</taxon>
        <taxon>Keylargovirus JL001</taxon>
    </lineage>
</organism>
<name>Q5DN60_9CAUD</name>